<feature type="region of interest" description="Disordered" evidence="5">
    <location>
        <begin position="1569"/>
        <end position="1623"/>
    </location>
</feature>
<evidence type="ECO:0000256" key="2">
    <source>
        <dbReference type="ARBA" id="ARBA00007857"/>
    </source>
</evidence>
<evidence type="ECO:0000256" key="3">
    <source>
        <dbReference type="ARBA" id="ARBA00019596"/>
    </source>
</evidence>
<evidence type="ECO:0000259" key="7">
    <source>
        <dbReference type="Pfam" id="PF11732"/>
    </source>
</evidence>
<keyword evidence="4" id="KW-0539">Nucleus</keyword>
<comment type="similarity">
    <text evidence="2">Belongs to the THOC2 family.</text>
</comment>
<dbReference type="InterPro" id="IPR021418">
    <property type="entry name" value="THO_THOC2_C"/>
</dbReference>
<feature type="region of interest" description="Disordered" evidence="5">
    <location>
        <begin position="1"/>
        <end position="35"/>
    </location>
</feature>
<feature type="compositionally biased region" description="Polar residues" evidence="5">
    <location>
        <begin position="1576"/>
        <end position="1614"/>
    </location>
</feature>
<reference evidence="9 10" key="1">
    <citation type="submission" date="2015-03" db="EMBL/GenBank/DDBJ databases">
        <authorList>
            <person name="Morales-Cruz A."/>
            <person name="Amrine K.C."/>
            <person name="Cantu D."/>
        </authorList>
    </citation>
    <scope>NUCLEOTIDE SEQUENCE [LARGE SCALE GENOMIC DNA]</scope>
    <source>
        <strain evidence="9">DS831</strain>
    </source>
</reference>
<dbReference type="InterPro" id="IPR032302">
    <property type="entry name" value="THOC2_N"/>
</dbReference>
<dbReference type="PANTHER" id="PTHR21597:SF0">
    <property type="entry name" value="THO COMPLEX SUBUNIT 2"/>
    <property type="match status" value="1"/>
</dbReference>
<feature type="compositionally biased region" description="Pro residues" evidence="5">
    <location>
        <begin position="1195"/>
        <end position="1204"/>
    </location>
</feature>
<sequence length="1711" mass="190957">MPPPIKRKRSERGPYNSQDVGDGAGPRPSPHRPQNLNLAQQNHLEGQPGLIFQAGEQPAVADLDAPAVGAGGYASACYAPGPSASCCAGTAAATSVAAEGSRAEAADQVRVQAQEKEDFLTQSTIFQEIIRAGLDDRIDPADAGRVVKEVLAEAGDAATENASMFLDTVAVSTSMDHVTRGLWDLLVATGISPMQMKEELDIPQLQELGMVRKTFERMGTRMATNQLYRQSNYNLLREESEGYAKLMTEYFTTSNNEEPTWTAAAAAFQRVKALIGAFDLDVGRALDVTLDVFANLMIRHYRFFVKFMRASSWWPEEKSYENIEWETLGIDSLPRWAQPGASGHQHTEKDVEEIAELCEARDQRFWQRVREVGLEAFFELGGRRIMKGEVTLESGESVAERLEKIEKERGMRDGSKPEDMTEAVFNKEWMAVTKTLPPPGNRVAAQLLGFKLRFYASSARDFEDRFPENLVFLAALLIKIGFISLRDLYPHLYPADKDMAVVKEKLMKEKEERERKSKPGGGQMNALAMAGALADDTIPAPTAASRLREVESSRASSVKPEDKAGTPKSDKPEEMTKEELLGEPTDQKIALLKSLLCIGAIPESLYILGKFPWLMDVHPDLPEYIHRILHHSIHKVYNALRPMQGHDQVRLVKKAEVEKGGAEKGELKSTDPPPRRTLRWASVEKQGSHNDSQIVDYRFYWEDWSNNVPICQTVDDVFLLCSSFLNFSGVKIGQDPALLTKLARIGKWSLAKDDSDANYTRWIDLSKRLLVPALSLTKANPGVVNEVFDLLKLFSTSTRYSIYAEWYTGQTSRSPDIKSAFDQSTAETKDVLKRISKTNTKQMARALAKVAYASPGIVFKVALNQIESYDNLVQVIVECGRYFTYLGYDVLTWSLMSSLGGKGRSRQQDDGMLTSRWLQSLSFFAGSVFKRYTVMNATPILQYVTYQLKNGNTTDLDVLEQIMTQMTGIPVEPTFTDNQLQGMAGGDLLQAQILEQIQDFRNQPGFKGPAKRLLRALVEPGLAGQLLIAIAQERQLFPHSELIADAPLKVVGVNMDRLTRIFFQYLEALRSNLAVKDFDAAIPDVVSLMSEFGIDANIAFAVSRQSLSQAVLDDLAAAEEEKKQRDEQEKVKEDTKEESKNEEQGKPAANGDVDMADAPENGQEAGAEKNEEVKEEAAIKEEAGEKEEAAISAPTPVPSTPAPPTVEETTPPAIKDLMDRLRTALPEDFEDKMSLSFYATFWQLSLNDMSVPTQVYEDEIKNLQKKITAVVSDRSDVSVAGIKKRDAKKKELNDLQDRLRAEMKVQVQTYSMVRARLQKEKAHWFAHHKLAMSPALHDYIIQECFLPRLILSQFDAQYVFKMLIYLHGAGTPGFRTMFLIDRILREKQLTSLIFICTPHEVSNLGHFLNLLLLELGKWHADSAIYERTAYGAKKDLPGFGRKFNDRQPEVFLTYEDFRRLLYKWHVSINNALKACLSGGEYMHIRNAIILLKVISHNFPRINFMGKQQLECIVKLSREDPRGDLKLAAASLIGDLKKKEGEWMLPQAFKLVGPTYDPSLDRYIMINDEQADPNAPQKPNSRATTEGASTPQPGQAKLNASATEFKPTQQSNGVTPNGMKGEKDAEDDRIVHQDTMDGVRLIMTTAVLSAREICLETSLIGQGMDLWVADPVAGVQARLTWTETAVILNGKDPGKCGRMIGGGRSRETLAKV</sequence>
<feature type="region of interest" description="Disordered" evidence="5">
    <location>
        <begin position="1119"/>
        <end position="1211"/>
    </location>
</feature>
<comment type="subcellular location">
    <subcellularLocation>
        <location evidence="1">Nucleus</location>
    </subcellularLocation>
</comment>
<accession>A0A0G2GAI1</accession>
<comment type="caution">
    <text evidence="9">The sequence shown here is derived from an EMBL/GenBank/DDBJ whole genome shotgun (WGS) entry which is preliminary data.</text>
</comment>
<evidence type="ECO:0000256" key="1">
    <source>
        <dbReference type="ARBA" id="ARBA00004123"/>
    </source>
</evidence>
<evidence type="ECO:0000313" key="9">
    <source>
        <dbReference type="EMBL" id="KKY20658.1"/>
    </source>
</evidence>
<proteinExistence type="inferred from homology"/>
<feature type="domain" description="THO complex subunitTHOC2 C-terminal" evidence="6">
    <location>
        <begin position="1231"/>
        <end position="1535"/>
    </location>
</feature>
<feature type="compositionally biased region" description="Basic and acidic residues" evidence="5">
    <location>
        <begin position="559"/>
        <end position="580"/>
    </location>
</feature>
<name>A0A0G2GAI1_9PEZI</name>
<organism evidence="9 10">
    <name type="scientific">Diplodia seriata</name>
    <dbReference type="NCBI Taxonomy" id="420778"/>
    <lineage>
        <taxon>Eukaryota</taxon>
        <taxon>Fungi</taxon>
        <taxon>Dikarya</taxon>
        <taxon>Ascomycota</taxon>
        <taxon>Pezizomycotina</taxon>
        <taxon>Dothideomycetes</taxon>
        <taxon>Dothideomycetes incertae sedis</taxon>
        <taxon>Botryosphaeriales</taxon>
        <taxon>Botryosphaeriaceae</taxon>
        <taxon>Diplodia</taxon>
    </lineage>
</organism>
<evidence type="ECO:0000256" key="4">
    <source>
        <dbReference type="ARBA" id="ARBA00023242"/>
    </source>
</evidence>
<dbReference type="GO" id="GO:0003729">
    <property type="term" value="F:mRNA binding"/>
    <property type="evidence" value="ECO:0007669"/>
    <property type="project" value="TreeGrafter"/>
</dbReference>
<dbReference type="InterPro" id="IPR021726">
    <property type="entry name" value="THO_THOC2_N"/>
</dbReference>
<evidence type="ECO:0000313" key="10">
    <source>
        <dbReference type="Proteomes" id="UP000034182"/>
    </source>
</evidence>
<feature type="compositionally biased region" description="Basic and acidic residues" evidence="5">
    <location>
        <begin position="1119"/>
        <end position="1145"/>
    </location>
</feature>
<feature type="domain" description="THO complex subunitTHOC2 N-terminal" evidence="7">
    <location>
        <begin position="847"/>
        <end position="922"/>
    </location>
</feature>
<evidence type="ECO:0000259" key="8">
    <source>
        <dbReference type="Pfam" id="PF16134"/>
    </source>
</evidence>
<dbReference type="GO" id="GO:0006406">
    <property type="term" value="P:mRNA export from nucleus"/>
    <property type="evidence" value="ECO:0007669"/>
    <property type="project" value="InterPro"/>
</dbReference>
<evidence type="ECO:0000259" key="6">
    <source>
        <dbReference type="Pfam" id="PF11262"/>
    </source>
</evidence>
<dbReference type="InterPro" id="IPR040007">
    <property type="entry name" value="Tho2"/>
</dbReference>
<evidence type="ECO:0000256" key="5">
    <source>
        <dbReference type="SAM" id="MobiDB-lite"/>
    </source>
</evidence>
<dbReference type="Proteomes" id="UP000034182">
    <property type="component" value="Unassembled WGS sequence"/>
</dbReference>
<dbReference type="PANTHER" id="PTHR21597">
    <property type="entry name" value="THO2 PROTEIN"/>
    <property type="match status" value="1"/>
</dbReference>
<feature type="domain" description="THO complex subunit 2 N-terminal" evidence="8">
    <location>
        <begin position="100"/>
        <end position="845"/>
    </location>
</feature>
<protein>
    <recommendedName>
        <fullName evidence="3">THO complex subunit 2</fullName>
    </recommendedName>
</protein>
<dbReference type="GO" id="GO:0006397">
    <property type="term" value="P:mRNA processing"/>
    <property type="evidence" value="ECO:0007669"/>
    <property type="project" value="InterPro"/>
</dbReference>
<dbReference type="EMBL" id="LAQI01000099">
    <property type="protein sequence ID" value="KKY20658.1"/>
    <property type="molecule type" value="Genomic_DNA"/>
</dbReference>
<feature type="compositionally biased region" description="Basic residues" evidence="5">
    <location>
        <begin position="1"/>
        <end position="10"/>
    </location>
</feature>
<dbReference type="GO" id="GO:0000445">
    <property type="term" value="C:THO complex part of transcription export complex"/>
    <property type="evidence" value="ECO:0007669"/>
    <property type="project" value="TreeGrafter"/>
</dbReference>
<feature type="region of interest" description="Disordered" evidence="5">
    <location>
        <begin position="545"/>
        <end position="582"/>
    </location>
</feature>
<dbReference type="Pfam" id="PF11262">
    <property type="entry name" value="Tho2"/>
    <property type="match status" value="1"/>
</dbReference>
<feature type="compositionally biased region" description="Basic and acidic residues" evidence="5">
    <location>
        <begin position="1166"/>
        <end position="1189"/>
    </location>
</feature>
<gene>
    <name evidence="9" type="ORF">UCDDS831_g04705</name>
</gene>
<dbReference type="Pfam" id="PF16134">
    <property type="entry name" value="THOC2_N"/>
    <property type="match status" value="1"/>
</dbReference>
<dbReference type="Pfam" id="PF11732">
    <property type="entry name" value="Thoc2"/>
    <property type="match status" value="1"/>
</dbReference>
<reference evidence="9 10" key="2">
    <citation type="submission" date="2015-05" db="EMBL/GenBank/DDBJ databases">
        <title>Distinctive expansion of gene families associated with plant cell wall degradation and secondary metabolism in the genomes of grapevine trunk pathogens.</title>
        <authorList>
            <person name="Lawrence D.P."/>
            <person name="Travadon R."/>
            <person name="Rolshausen P.E."/>
            <person name="Baumgartner K."/>
        </authorList>
    </citation>
    <scope>NUCLEOTIDE SEQUENCE [LARGE SCALE GENOMIC DNA]</scope>
    <source>
        <strain evidence="9">DS831</strain>
    </source>
</reference>